<protein>
    <recommendedName>
        <fullName evidence="4 5">Large ribosomal subunit protein uL10</fullName>
    </recommendedName>
</protein>
<dbReference type="InterPro" id="IPR043141">
    <property type="entry name" value="Ribosomal_uL10-like_sf"/>
</dbReference>
<comment type="caution">
    <text evidence="6">The sequence shown here is derived from an EMBL/GenBank/DDBJ whole genome shotgun (WGS) entry which is preliminary data.</text>
</comment>
<evidence type="ECO:0000256" key="4">
    <source>
        <dbReference type="ARBA" id="ARBA00035202"/>
    </source>
</evidence>
<comment type="function">
    <text evidence="5">Forms part of the ribosomal stalk, playing a central role in the interaction of the ribosome with GTP-bound translation factors.</text>
</comment>
<proteinExistence type="inferred from homology"/>
<dbReference type="Gene3D" id="3.30.70.1730">
    <property type="match status" value="1"/>
</dbReference>
<name>A0AA42J1M2_9FIRM</name>
<dbReference type="EMBL" id="JAQIFT010000046">
    <property type="protein sequence ID" value="MDA3732301.1"/>
    <property type="molecule type" value="Genomic_DNA"/>
</dbReference>
<dbReference type="AlphaFoldDB" id="A0AA42J1M2"/>
<dbReference type="RefSeq" id="WP_053983219.1">
    <property type="nucleotide sequence ID" value="NZ_JAQIFT010000046.1"/>
</dbReference>
<evidence type="ECO:0000256" key="5">
    <source>
        <dbReference type="HAMAP-Rule" id="MF_00362"/>
    </source>
</evidence>
<dbReference type="InterPro" id="IPR002363">
    <property type="entry name" value="Ribosomal_uL10_CS_bac"/>
</dbReference>
<evidence type="ECO:0000256" key="1">
    <source>
        <dbReference type="ARBA" id="ARBA00008889"/>
    </source>
</evidence>
<dbReference type="Pfam" id="PF00466">
    <property type="entry name" value="Ribosomal_L10"/>
    <property type="match status" value="1"/>
</dbReference>
<dbReference type="Gene3D" id="6.10.250.290">
    <property type="match status" value="1"/>
</dbReference>
<keyword evidence="3 5" id="KW-0687">Ribonucleoprotein</keyword>
<evidence type="ECO:0000313" key="6">
    <source>
        <dbReference type="EMBL" id="MDA3732301.1"/>
    </source>
</evidence>
<evidence type="ECO:0000256" key="3">
    <source>
        <dbReference type="ARBA" id="ARBA00023274"/>
    </source>
</evidence>
<keyword evidence="5" id="KW-0694">RNA-binding</keyword>
<evidence type="ECO:0000256" key="2">
    <source>
        <dbReference type="ARBA" id="ARBA00022980"/>
    </source>
</evidence>
<reference evidence="6" key="1">
    <citation type="journal article" date="2023" name="Int. J. Syst. Evol. Microbiol.">
        <title>&lt;i&gt;Holtiella tumoricola&lt;/i&gt; gen. nov. sp. nov., isolated from a human clinical sample.</title>
        <authorList>
            <person name="Allen-Vercoe E."/>
            <person name="Daigneault M.C."/>
            <person name="Vancuren S.J."/>
            <person name="Cochrane K."/>
            <person name="O'Neal L.L."/>
            <person name="Sankaranarayanan K."/>
            <person name="Lawson P.A."/>
        </authorList>
    </citation>
    <scope>NUCLEOTIDE SEQUENCE</scope>
    <source>
        <strain evidence="6">CC70A</strain>
    </source>
</reference>
<accession>A0AA42J1M2</accession>
<evidence type="ECO:0000313" key="7">
    <source>
        <dbReference type="Proteomes" id="UP001169242"/>
    </source>
</evidence>
<dbReference type="GO" id="GO:0015934">
    <property type="term" value="C:large ribosomal subunit"/>
    <property type="evidence" value="ECO:0007669"/>
    <property type="project" value="InterPro"/>
</dbReference>
<keyword evidence="5" id="KW-0699">rRNA-binding</keyword>
<keyword evidence="7" id="KW-1185">Reference proteome</keyword>
<dbReference type="NCBIfam" id="NF000955">
    <property type="entry name" value="PRK00099.1-1"/>
    <property type="match status" value="1"/>
</dbReference>
<dbReference type="CDD" id="cd05797">
    <property type="entry name" value="Ribosomal_L10"/>
    <property type="match status" value="1"/>
</dbReference>
<dbReference type="Proteomes" id="UP001169242">
    <property type="component" value="Unassembled WGS sequence"/>
</dbReference>
<gene>
    <name evidence="5 6" type="primary">rplJ</name>
    <name evidence="6" type="ORF">PBV87_12470</name>
</gene>
<dbReference type="GO" id="GO:0070180">
    <property type="term" value="F:large ribosomal subunit rRNA binding"/>
    <property type="evidence" value="ECO:0007669"/>
    <property type="project" value="UniProtKB-UniRule"/>
</dbReference>
<sequence>MAKVEQKQVVVDQIKAKLEGASSILLVDYRGLTVEQDTVLRKELREAGVEYKVYKNTMVNFAVQGTEFEAISKHLEGPTAIAISYDDATAGARVLAKVAKANEKLEFKGGVVEGTYYDANGMLAIGNIAPREELLGRLLGSIKSPIASFARVIKQVAEKDAE</sequence>
<dbReference type="InterPro" id="IPR047865">
    <property type="entry name" value="Ribosomal_uL10_bac_type"/>
</dbReference>
<comment type="similarity">
    <text evidence="1 5">Belongs to the universal ribosomal protein uL10 family.</text>
</comment>
<dbReference type="InterPro" id="IPR022973">
    <property type="entry name" value="Ribosomal_uL10_bac"/>
</dbReference>
<keyword evidence="2 5" id="KW-0689">Ribosomal protein</keyword>
<dbReference type="SUPFAM" id="SSF160369">
    <property type="entry name" value="Ribosomal protein L10-like"/>
    <property type="match status" value="1"/>
</dbReference>
<dbReference type="GO" id="GO:0006412">
    <property type="term" value="P:translation"/>
    <property type="evidence" value="ECO:0007669"/>
    <property type="project" value="UniProtKB-UniRule"/>
</dbReference>
<comment type="subunit">
    <text evidence="5">Part of the ribosomal stalk of the 50S ribosomal subunit. The N-terminus interacts with L11 and the large rRNA to form the base of the stalk. The C-terminus forms an elongated spine to which L12 dimers bind in a sequential fashion forming a multimeric L10(L12)X complex.</text>
</comment>
<dbReference type="InterPro" id="IPR001790">
    <property type="entry name" value="Ribosomal_uL10"/>
</dbReference>
<dbReference type="HAMAP" id="MF_00362">
    <property type="entry name" value="Ribosomal_uL10"/>
    <property type="match status" value="1"/>
</dbReference>
<dbReference type="GO" id="GO:0003735">
    <property type="term" value="F:structural constituent of ribosome"/>
    <property type="evidence" value="ECO:0007669"/>
    <property type="project" value="InterPro"/>
</dbReference>
<dbReference type="PROSITE" id="PS01109">
    <property type="entry name" value="RIBOSOMAL_L10"/>
    <property type="match status" value="1"/>
</dbReference>
<dbReference type="PANTHER" id="PTHR11560">
    <property type="entry name" value="39S RIBOSOMAL PROTEIN L10, MITOCHONDRIAL"/>
    <property type="match status" value="1"/>
</dbReference>
<organism evidence="6 7">
    <name type="scientific">Holtiella tumoricola</name>
    <dbReference type="NCBI Taxonomy" id="3018743"/>
    <lineage>
        <taxon>Bacteria</taxon>
        <taxon>Bacillati</taxon>
        <taxon>Bacillota</taxon>
        <taxon>Clostridia</taxon>
        <taxon>Lachnospirales</taxon>
        <taxon>Cellulosilyticaceae</taxon>
        <taxon>Holtiella</taxon>
    </lineage>
</organism>